<evidence type="ECO:0000313" key="1">
    <source>
        <dbReference type="Ensembl" id="ENSVKKP00000026063.1"/>
    </source>
</evidence>
<dbReference type="AlphaFoldDB" id="A0A8D2LRU3"/>
<reference evidence="1" key="2">
    <citation type="submission" date="2025-09" db="UniProtKB">
        <authorList>
            <consortium name="Ensembl"/>
        </authorList>
    </citation>
    <scope>IDENTIFICATION</scope>
</reference>
<organism evidence="1 2">
    <name type="scientific">Varanus komodoensis</name>
    <name type="common">Komodo dragon</name>
    <dbReference type="NCBI Taxonomy" id="61221"/>
    <lineage>
        <taxon>Eukaryota</taxon>
        <taxon>Metazoa</taxon>
        <taxon>Chordata</taxon>
        <taxon>Craniata</taxon>
        <taxon>Vertebrata</taxon>
        <taxon>Euteleostomi</taxon>
        <taxon>Lepidosauria</taxon>
        <taxon>Squamata</taxon>
        <taxon>Bifurcata</taxon>
        <taxon>Unidentata</taxon>
        <taxon>Episquamata</taxon>
        <taxon>Toxicofera</taxon>
        <taxon>Anguimorpha</taxon>
        <taxon>Paleoanguimorpha</taxon>
        <taxon>Varanoidea</taxon>
        <taxon>Varanidae</taxon>
        <taxon>Varanus</taxon>
    </lineage>
</organism>
<accession>A0A8D2LRU3</accession>
<dbReference type="Ensembl" id="ENSVKKT00000026700.1">
    <property type="protein sequence ID" value="ENSVKKP00000026063.1"/>
    <property type="gene ID" value="ENSVKKG00000017063.1"/>
</dbReference>
<name>A0A8D2LRU3_VARKO</name>
<sequence length="125" mass="14669">MRTRKLLYPTEKVWLDKYKYDEAERLFYEREATLAASAARTCQAVVAVNGFCHEEPVEEELKEVLRKGRNGKEPRKRRLALLRCLEKYNPVCHLATLRAVLRSEGKWLNFNRFGLILKDCGHLCE</sequence>
<reference evidence="1" key="1">
    <citation type="submission" date="2025-08" db="UniProtKB">
        <authorList>
            <consortium name="Ensembl"/>
        </authorList>
    </citation>
    <scope>IDENTIFICATION</scope>
</reference>
<keyword evidence="2" id="KW-1185">Reference proteome</keyword>
<protein>
    <submittedName>
        <fullName evidence="1">Uncharacterized protein</fullName>
    </submittedName>
</protein>
<evidence type="ECO:0000313" key="2">
    <source>
        <dbReference type="Proteomes" id="UP000694545"/>
    </source>
</evidence>
<dbReference type="Proteomes" id="UP000694545">
    <property type="component" value="Unplaced"/>
</dbReference>
<proteinExistence type="predicted"/>